<keyword evidence="1" id="KW-0732">Signal</keyword>
<dbReference type="RefSeq" id="WP_338394991.1">
    <property type="nucleotide sequence ID" value="NZ_AP025315.1"/>
</dbReference>
<evidence type="ECO:0000256" key="1">
    <source>
        <dbReference type="SAM" id="SignalP"/>
    </source>
</evidence>
<dbReference type="Proteomes" id="UP001348817">
    <property type="component" value="Plasmid pFA1"/>
</dbReference>
<keyword evidence="2" id="KW-0614">Plasmid</keyword>
<dbReference type="AlphaFoldDB" id="A0AAU9DJT6"/>
<proteinExistence type="predicted"/>
<dbReference type="SUPFAM" id="SSF82171">
    <property type="entry name" value="DPP6 N-terminal domain-like"/>
    <property type="match status" value="1"/>
</dbReference>
<protein>
    <recommendedName>
        <fullName evidence="4">WD40-like Beta Propeller Repeat</fullName>
    </recommendedName>
</protein>
<dbReference type="InterPro" id="IPR011042">
    <property type="entry name" value="6-blade_b-propeller_TolB-like"/>
</dbReference>
<evidence type="ECO:0000313" key="3">
    <source>
        <dbReference type="Proteomes" id="UP001348817"/>
    </source>
</evidence>
<feature type="signal peptide" evidence="1">
    <location>
        <begin position="1"/>
        <end position="19"/>
    </location>
</feature>
<sequence length="319" mass="36249">MKIINILIGLCLFSLIAYGQNTKSATIAIKSLTDFPCVRDFTLSSNGQEAYTTIQSNLGDISVIVRIKKINTRWGEPTIVPFSGKYKDLEAFLSPDNLRLYFVSNRPLDSSSDQPKDFDIWYVERSDINAEWGAPKNVGSPVNTSYDEFYPSVTANKNLYFTSDNPGSKGKDDIYYCAWNNSGYSEPINLGDSINTNGYEFNSFVSPDETFLIFTGYNRKGGLGSGDLYISFRDNTSHWSKAINLGPEINSKFMDYCPFFDSTSGELYFTSKRRSFEKINNFKSIEALLKELNKDENGLSRIYRITVDKERLFGNKKYY</sequence>
<organism evidence="2 3">
    <name type="scientific">Fulvitalea axinellae</name>
    <dbReference type="NCBI Taxonomy" id="1182444"/>
    <lineage>
        <taxon>Bacteria</taxon>
        <taxon>Pseudomonadati</taxon>
        <taxon>Bacteroidota</taxon>
        <taxon>Cytophagia</taxon>
        <taxon>Cytophagales</taxon>
        <taxon>Persicobacteraceae</taxon>
        <taxon>Fulvitalea</taxon>
    </lineage>
</organism>
<dbReference type="Pfam" id="PF07676">
    <property type="entry name" value="PD40"/>
    <property type="match status" value="3"/>
</dbReference>
<geneLocation type="plasmid" evidence="2 3">
    <name>pFA1</name>
</geneLocation>
<accession>A0AAU9DJT6</accession>
<dbReference type="EMBL" id="AP025315">
    <property type="protein sequence ID" value="BDD11500.1"/>
    <property type="molecule type" value="Genomic_DNA"/>
</dbReference>
<reference evidence="2 3" key="1">
    <citation type="submission" date="2021-12" db="EMBL/GenBank/DDBJ databases">
        <title>Genome sequencing of bacteria with rrn-lacking chromosome and rrn-plasmid.</title>
        <authorList>
            <person name="Anda M."/>
            <person name="Iwasaki W."/>
        </authorList>
    </citation>
    <scope>NUCLEOTIDE SEQUENCE [LARGE SCALE GENOMIC DNA]</scope>
    <source>
        <strain evidence="2 3">DSM 100852</strain>
        <plasmid evidence="2 3">pFA1</plasmid>
    </source>
</reference>
<dbReference type="InterPro" id="IPR011659">
    <property type="entry name" value="WD40"/>
</dbReference>
<name>A0AAU9DJT6_9BACT</name>
<dbReference type="KEGG" id="fax:FUAX_39320"/>
<feature type="chain" id="PRO_5043706480" description="WD40-like Beta Propeller Repeat" evidence="1">
    <location>
        <begin position="20"/>
        <end position="319"/>
    </location>
</feature>
<dbReference type="Gene3D" id="2.120.10.30">
    <property type="entry name" value="TolB, C-terminal domain"/>
    <property type="match status" value="1"/>
</dbReference>
<evidence type="ECO:0000313" key="2">
    <source>
        <dbReference type="EMBL" id="BDD11500.1"/>
    </source>
</evidence>
<evidence type="ECO:0008006" key="4">
    <source>
        <dbReference type="Google" id="ProtNLM"/>
    </source>
</evidence>
<gene>
    <name evidence="2" type="ORF">FUAX_39320</name>
</gene>
<keyword evidence="3" id="KW-1185">Reference proteome</keyword>